<name>A0ABS0CJ85_9NOCA</name>
<sequence length="141" mass="15094">MNRTYRALRVLGAISLPILVLAGCGGEDADAAGKPGEPTAAALRGKATELNAALASHDYAAAYQFRSARCKLTLNQDDYVASMAQLYDGRDLKTKPSEVSVTTSGTTGSVTVKNFDARAAEDDAKPKTWTFIDGQWRFDNC</sequence>
<organism evidence="2 3">
    <name type="scientific">Nocardia amamiensis</name>
    <dbReference type="NCBI Taxonomy" id="404578"/>
    <lineage>
        <taxon>Bacteria</taxon>
        <taxon>Bacillati</taxon>
        <taxon>Actinomycetota</taxon>
        <taxon>Actinomycetes</taxon>
        <taxon>Mycobacteriales</taxon>
        <taxon>Nocardiaceae</taxon>
        <taxon>Nocardia</taxon>
    </lineage>
</organism>
<accession>A0ABS0CJ85</accession>
<evidence type="ECO:0000313" key="2">
    <source>
        <dbReference type="EMBL" id="MBF6296664.1"/>
    </source>
</evidence>
<protein>
    <recommendedName>
        <fullName evidence="4">DUF4878 domain-containing protein</fullName>
    </recommendedName>
</protein>
<comment type="caution">
    <text evidence="2">The sequence shown here is derived from an EMBL/GenBank/DDBJ whole genome shotgun (WGS) entry which is preliminary data.</text>
</comment>
<dbReference type="EMBL" id="JADLQX010000002">
    <property type="protein sequence ID" value="MBF6296664.1"/>
    <property type="molecule type" value="Genomic_DNA"/>
</dbReference>
<feature type="signal peptide" evidence="1">
    <location>
        <begin position="1"/>
        <end position="22"/>
    </location>
</feature>
<keyword evidence="3" id="KW-1185">Reference proteome</keyword>
<evidence type="ECO:0008006" key="4">
    <source>
        <dbReference type="Google" id="ProtNLM"/>
    </source>
</evidence>
<feature type="chain" id="PRO_5046580233" description="DUF4878 domain-containing protein" evidence="1">
    <location>
        <begin position="23"/>
        <end position="141"/>
    </location>
</feature>
<evidence type="ECO:0000256" key="1">
    <source>
        <dbReference type="SAM" id="SignalP"/>
    </source>
</evidence>
<dbReference type="RefSeq" id="WP_195128019.1">
    <property type="nucleotide sequence ID" value="NZ_JADLQX010000002.1"/>
</dbReference>
<keyword evidence="1" id="KW-0732">Signal</keyword>
<proteinExistence type="predicted"/>
<reference evidence="2 3" key="1">
    <citation type="submission" date="2020-10" db="EMBL/GenBank/DDBJ databases">
        <title>Identification of Nocardia species via Next-generation sequencing and recognition of intraspecies genetic diversity.</title>
        <authorList>
            <person name="Li P."/>
            <person name="Li P."/>
            <person name="Lu B."/>
        </authorList>
    </citation>
    <scope>NUCLEOTIDE SEQUENCE [LARGE SCALE GENOMIC DNA]</scope>
    <source>
        <strain evidence="2 3">BJ06-0157</strain>
    </source>
</reference>
<dbReference type="PROSITE" id="PS51257">
    <property type="entry name" value="PROKAR_LIPOPROTEIN"/>
    <property type="match status" value="1"/>
</dbReference>
<gene>
    <name evidence="2" type="ORF">IU459_03790</name>
</gene>
<dbReference type="Proteomes" id="UP000702209">
    <property type="component" value="Unassembled WGS sequence"/>
</dbReference>
<evidence type="ECO:0000313" key="3">
    <source>
        <dbReference type="Proteomes" id="UP000702209"/>
    </source>
</evidence>